<feature type="domain" description="N-acetylmuramoyl-L-alanine amidase" evidence="13">
    <location>
        <begin position="24"/>
        <end position="175"/>
    </location>
</feature>
<keyword evidence="10" id="KW-0961">Cell wall biogenesis/degradation</keyword>
<dbReference type="Proteomes" id="UP000548632">
    <property type="component" value="Unassembled WGS sequence"/>
</dbReference>
<dbReference type="PANTHER" id="PTHR30417">
    <property type="entry name" value="N-ACETYLMURAMOYL-L-ALANINE AMIDASE AMID"/>
    <property type="match status" value="1"/>
</dbReference>
<dbReference type="EC" id="3.5.1.28" evidence="5"/>
<evidence type="ECO:0000256" key="7">
    <source>
        <dbReference type="ARBA" id="ARBA00022723"/>
    </source>
</evidence>
<dbReference type="GO" id="GO:0071555">
    <property type="term" value="P:cell wall organization"/>
    <property type="evidence" value="ECO:0007669"/>
    <property type="project" value="UniProtKB-KW"/>
</dbReference>
<name>A0A839HK18_9GAMM</name>
<evidence type="ECO:0000256" key="8">
    <source>
        <dbReference type="ARBA" id="ARBA00022801"/>
    </source>
</evidence>
<evidence type="ECO:0000256" key="5">
    <source>
        <dbReference type="ARBA" id="ARBA00011901"/>
    </source>
</evidence>
<evidence type="ECO:0000256" key="4">
    <source>
        <dbReference type="ARBA" id="ARBA00007553"/>
    </source>
</evidence>
<dbReference type="InterPro" id="IPR036505">
    <property type="entry name" value="Amidase/PGRP_sf"/>
</dbReference>
<evidence type="ECO:0000256" key="1">
    <source>
        <dbReference type="ARBA" id="ARBA00001561"/>
    </source>
</evidence>
<evidence type="ECO:0000256" key="2">
    <source>
        <dbReference type="ARBA" id="ARBA00001947"/>
    </source>
</evidence>
<dbReference type="GO" id="GO:0009253">
    <property type="term" value="P:peptidoglycan catabolic process"/>
    <property type="evidence" value="ECO:0007669"/>
    <property type="project" value="InterPro"/>
</dbReference>
<evidence type="ECO:0000256" key="6">
    <source>
        <dbReference type="ARBA" id="ARBA00022490"/>
    </source>
</evidence>
<evidence type="ECO:0000256" key="12">
    <source>
        <dbReference type="ARBA" id="ARBA00042615"/>
    </source>
</evidence>
<dbReference type="GO" id="GO:0005737">
    <property type="term" value="C:cytoplasm"/>
    <property type="evidence" value="ECO:0007669"/>
    <property type="project" value="UniProtKB-SubCell"/>
</dbReference>
<proteinExistence type="inferred from homology"/>
<keyword evidence="8 14" id="KW-0378">Hydrolase</keyword>
<dbReference type="FunFam" id="3.40.80.10:FF:000002">
    <property type="entry name" value="1,6-anhydro-N-acetylmuramyl-L-alanine amidase"/>
    <property type="match status" value="1"/>
</dbReference>
<comment type="catalytic activity">
    <reaction evidence="1">
        <text>Hydrolyzes the link between N-acetylmuramoyl residues and L-amino acid residues in certain cell-wall glycopeptides.</text>
        <dbReference type="EC" id="3.5.1.28"/>
    </reaction>
</comment>
<dbReference type="RefSeq" id="WP_182583876.1">
    <property type="nucleotide sequence ID" value="NZ_JABVCQ010000015.1"/>
</dbReference>
<dbReference type="CDD" id="cd06583">
    <property type="entry name" value="PGRP"/>
    <property type="match status" value="1"/>
</dbReference>
<comment type="subcellular location">
    <subcellularLocation>
        <location evidence="3">Cytoplasm</location>
    </subcellularLocation>
</comment>
<accession>A0A839HK18</accession>
<dbReference type="EMBL" id="JABVCQ010000015">
    <property type="protein sequence ID" value="MBB1126252.1"/>
    <property type="molecule type" value="Genomic_DNA"/>
</dbReference>
<dbReference type="AlphaFoldDB" id="A0A839HK18"/>
<protein>
    <recommendedName>
        <fullName evidence="11">1,6-anhydro-N-acetylmuramyl-L-alanine amidase AmpD</fullName>
        <ecNumber evidence="5">3.5.1.28</ecNumber>
    </recommendedName>
    <alternativeName>
        <fullName evidence="12">N-acetylmuramoyl-L-alanine amidase</fullName>
    </alternativeName>
</protein>
<gene>
    <name evidence="14" type="primary">ampD</name>
    <name evidence="14" type="ORF">HUK38_08410</name>
</gene>
<dbReference type="GO" id="GO:0046872">
    <property type="term" value="F:metal ion binding"/>
    <property type="evidence" value="ECO:0007669"/>
    <property type="project" value="UniProtKB-KW"/>
</dbReference>
<keyword evidence="6" id="KW-0963">Cytoplasm</keyword>
<comment type="similarity">
    <text evidence="4">Belongs to the N-acetylmuramoyl-L-alanine amidase 2 family.</text>
</comment>
<evidence type="ECO:0000313" key="15">
    <source>
        <dbReference type="Proteomes" id="UP000548632"/>
    </source>
</evidence>
<evidence type="ECO:0000259" key="13">
    <source>
        <dbReference type="SMART" id="SM00644"/>
    </source>
</evidence>
<dbReference type="PANTHER" id="PTHR30417:SF4">
    <property type="entry name" value="1,6-ANHYDRO-N-ACETYLMURAMYL-L-ALANINE AMIDASE AMPD"/>
    <property type="match status" value="1"/>
</dbReference>
<dbReference type="NCBIfam" id="NF008758">
    <property type="entry name" value="PRK11789.1"/>
    <property type="match status" value="1"/>
</dbReference>
<dbReference type="SUPFAM" id="SSF55846">
    <property type="entry name" value="N-acetylmuramoyl-L-alanine amidase-like"/>
    <property type="match status" value="1"/>
</dbReference>
<comment type="caution">
    <text evidence="14">The sequence shown here is derived from an EMBL/GenBank/DDBJ whole genome shotgun (WGS) entry which is preliminary data.</text>
</comment>
<keyword evidence="7" id="KW-0479">Metal-binding</keyword>
<evidence type="ECO:0000313" key="14">
    <source>
        <dbReference type="EMBL" id="MBB1126252.1"/>
    </source>
</evidence>
<keyword evidence="9" id="KW-0862">Zinc</keyword>
<dbReference type="GO" id="GO:0009254">
    <property type="term" value="P:peptidoglycan turnover"/>
    <property type="evidence" value="ECO:0007669"/>
    <property type="project" value="TreeGrafter"/>
</dbReference>
<dbReference type="SMART" id="SM00644">
    <property type="entry name" value="Ami_2"/>
    <property type="match status" value="1"/>
</dbReference>
<dbReference type="Pfam" id="PF01510">
    <property type="entry name" value="Amidase_2"/>
    <property type="match status" value="1"/>
</dbReference>
<evidence type="ECO:0000256" key="3">
    <source>
        <dbReference type="ARBA" id="ARBA00004496"/>
    </source>
</evidence>
<evidence type="ECO:0000256" key="10">
    <source>
        <dbReference type="ARBA" id="ARBA00023316"/>
    </source>
</evidence>
<dbReference type="InterPro" id="IPR002502">
    <property type="entry name" value="Amidase_domain"/>
</dbReference>
<evidence type="ECO:0000256" key="9">
    <source>
        <dbReference type="ARBA" id="ARBA00022833"/>
    </source>
</evidence>
<evidence type="ECO:0000256" key="11">
    <source>
        <dbReference type="ARBA" id="ARBA00039257"/>
    </source>
</evidence>
<keyword evidence="15" id="KW-1185">Reference proteome</keyword>
<dbReference type="Gene3D" id="3.40.80.10">
    <property type="entry name" value="Peptidoglycan recognition protein-like"/>
    <property type="match status" value="1"/>
</dbReference>
<organism evidence="14 15">
    <name type="scientific">Thiospirillum jenense</name>
    <dbReference type="NCBI Taxonomy" id="1653858"/>
    <lineage>
        <taxon>Bacteria</taxon>
        <taxon>Pseudomonadati</taxon>
        <taxon>Pseudomonadota</taxon>
        <taxon>Gammaproteobacteria</taxon>
        <taxon>Chromatiales</taxon>
        <taxon>Chromatiaceae</taxon>
        <taxon>Thiospirillum</taxon>
    </lineage>
</organism>
<reference evidence="14 15" key="1">
    <citation type="journal article" date="2020" name="Arch. Microbiol.">
        <title>The genome sequence of the giant phototrophic gammaproteobacterium Thiospirillum jenense gives insight into its physiological properties and phylogenetic relationships.</title>
        <authorList>
            <person name="Imhoff J.F."/>
            <person name="Meyer T.E."/>
            <person name="Kyndt J.A."/>
        </authorList>
    </citation>
    <scope>NUCLEOTIDE SEQUENCE [LARGE SCALE GENOMIC DNA]</scope>
    <source>
        <strain evidence="14 15">DSM 216</strain>
    </source>
</reference>
<dbReference type="InterPro" id="IPR051206">
    <property type="entry name" value="NAMLAA_amidase_2"/>
</dbReference>
<dbReference type="GO" id="GO:0008745">
    <property type="term" value="F:N-acetylmuramoyl-L-alanine amidase activity"/>
    <property type="evidence" value="ECO:0007669"/>
    <property type="project" value="UniProtKB-EC"/>
</dbReference>
<sequence length="188" mass="21121">MTSLHTHATINQDGWLTTAIHRLSPNCDQRPLDTAIDLLVIHNISLPPGEFGGYWIDALFLNQLDATAHPFFMTIATLRVSAHVLIRRDGELIQYVPFSQRAWHAGVSNFQGRERCNDYSVGIELEGTDTIAFTAPQYQALADCTHLLSQVYPAITVDRIVGHSDIAPGRKTDPGPCFDWKYYRDLLK</sequence>
<comment type="cofactor">
    <cofactor evidence="2">
        <name>Zn(2+)</name>
        <dbReference type="ChEBI" id="CHEBI:29105"/>
    </cofactor>
</comment>